<evidence type="ECO:0000313" key="8">
    <source>
        <dbReference type="Proteomes" id="UP000572635"/>
    </source>
</evidence>
<dbReference type="PANTHER" id="PTHR43214">
    <property type="entry name" value="TWO-COMPONENT RESPONSE REGULATOR"/>
    <property type="match status" value="1"/>
</dbReference>
<protein>
    <submittedName>
        <fullName evidence="7">DNA-binding NarL/FixJ family response regulator</fullName>
    </submittedName>
</protein>
<accession>A0A7W8QMB8</accession>
<keyword evidence="3" id="KW-0804">Transcription</keyword>
<dbReference type="InterPro" id="IPR039420">
    <property type="entry name" value="WalR-like"/>
</dbReference>
<dbReference type="SUPFAM" id="SSF52172">
    <property type="entry name" value="CheY-like"/>
    <property type="match status" value="1"/>
</dbReference>
<dbReference type="PRINTS" id="PR00038">
    <property type="entry name" value="HTHLUXR"/>
</dbReference>
<sequence>MTPSSPLTVLLAGDNAVMRAGLAAHLRRASGSTVLESRTGAEAVKTAGEELPDAVLLDVHIPAAGADPVRELSRLAPVVALAFAGDREEARAAVARGARAFLQYGSFTPPELAEVVAAVARPGGEPAGQADVDALVTARGPATAAALRAEHGLTERESQVIRLVAGGMSNSMISDHLVVSEKTVKNHINHIYAKLHVRNRAEAVQRWKDAEAALV</sequence>
<dbReference type="InterPro" id="IPR000792">
    <property type="entry name" value="Tscrpt_reg_LuxR_C"/>
</dbReference>
<name>A0A7W8QMB8_9ACTN</name>
<dbReference type="Proteomes" id="UP000572635">
    <property type="component" value="Unassembled WGS sequence"/>
</dbReference>
<dbReference type="Gene3D" id="1.10.10.10">
    <property type="entry name" value="Winged helix-like DNA-binding domain superfamily/Winged helix DNA-binding domain"/>
    <property type="match status" value="1"/>
</dbReference>
<evidence type="ECO:0000256" key="1">
    <source>
        <dbReference type="ARBA" id="ARBA00023015"/>
    </source>
</evidence>
<dbReference type="GO" id="GO:0006355">
    <property type="term" value="P:regulation of DNA-templated transcription"/>
    <property type="evidence" value="ECO:0007669"/>
    <property type="project" value="InterPro"/>
</dbReference>
<dbReference type="RefSeq" id="WP_184392002.1">
    <property type="nucleotide sequence ID" value="NZ_BAAAJD010000077.1"/>
</dbReference>
<feature type="domain" description="HTH luxR-type" evidence="5">
    <location>
        <begin position="146"/>
        <end position="211"/>
    </location>
</feature>
<dbReference type="GO" id="GO:0000160">
    <property type="term" value="P:phosphorelay signal transduction system"/>
    <property type="evidence" value="ECO:0007669"/>
    <property type="project" value="InterPro"/>
</dbReference>
<feature type="modified residue" description="4-aspartylphosphate" evidence="4">
    <location>
        <position position="58"/>
    </location>
</feature>
<dbReference type="Gene3D" id="3.40.50.2300">
    <property type="match status" value="1"/>
</dbReference>
<proteinExistence type="predicted"/>
<keyword evidence="2 7" id="KW-0238">DNA-binding</keyword>
<feature type="domain" description="Response regulatory" evidence="6">
    <location>
        <begin position="8"/>
        <end position="119"/>
    </location>
</feature>
<dbReference type="InterPro" id="IPR001789">
    <property type="entry name" value="Sig_transdc_resp-reg_receiver"/>
</dbReference>
<organism evidence="7 8">
    <name type="scientific">Nocardiopsis composta</name>
    <dbReference type="NCBI Taxonomy" id="157465"/>
    <lineage>
        <taxon>Bacteria</taxon>
        <taxon>Bacillati</taxon>
        <taxon>Actinomycetota</taxon>
        <taxon>Actinomycetes</taxon>
        <taxon>Streptosporangiales</taxon>
        <taxon>Nocardiopsidaceae</taxon>
        <taxon>Nocardiopsis</taxon>
    </lineage>
</organism>
<dbReference type="Pfam" id="PF00196">
    <property type="entry name" value="GerE"/>
    <property type="match status" value="1"/>
</dbReference>
<dbReference type="EMBL" id="JACHDB010000001">
    <property type="protein sequence ID" value="MBB5432435.1"/>
    <property type="molecule type" value="Genomic_DNA"/>
</dbReference>
<keyword evidence="8" id="KW-1185">Reference proteome</keyword>
<dbReference type="InterPro" id="IPR011006">
    <property type="entry name" value="CheY-like_superfamily"/>
</dbReference>
<dbReference type="Pfam" id="PF00072">
    <property type="entry name" value="Response_reg"/>
    <property type="match status" value="1"/>
</dbReference>
<dbReference type="PROSITE" id="PS50043">
    <property type="entry name" value="HTH_LUXR_2"/>
    <property type="match status" value="1"/>
</dbReference>
<comment type="caution">
    <text evidence="7">The sequence shown here is derived from an EMBL/GenBank/DDBJ whole genome shotgun (WGS) entry which is preliminary data.</text>
</comment>
<dbReference type="SUPFAM" id="SSF46894">
    <property type="entry name" value="C-terminal effector domain of the bipartite response regulators"/>
    <property type="match status" value="1"/>
</dbReference>
<gene>
    <name evidence="7" type="ORF">HDA36_002519</name>
</gene>
<evidence type="ECO:0000259" key="5">
    <source>
        <dbReference type="PROSITE" id="PS50043"/>
    </source>
</evidence>
<dbReference type="InterPro" id="IPR016032">
    <property type="entry name" value="Sig_transdc_resp-reg_C-effctor"/>
</dbReference>
<keyword evidence="1" id="KW-0805">Transcription regulation</keyword>
<evidence type="ECO:0000259" key="6">
    <source>
        <dbReference type="PROSITE" id="PS50110"/>
    </source>
</evidence>
<evidence type="ECO:0000256" key="3">
    <source>
        <dbReference type="ARBA" id="ARBA00023163"/>
    </source>
</evidence>
<evidence type="ECO:0000256" key="2">
    <source>
        <dbReference type="ARBA" id="ARBA00023125"/>
    </source>
</evidence>
<keyword evidence="4" id="KW-0597">Phosphoprotein</keyword>
<dbReference type="PROSITE" id="PS00622">
    <property type="entry name" value="HTH_LUXR_1"/>
    <property type="match status" value="1"/>
</dbReference>
<dbReference type="CDD" id="cd06170">
    <property type="entry name" value="LuxR_C_like"/>
    <property type="match status" value="1"/>
</dbReference>
<dbReference type="InterPro" id="IPR036388">
    <property type="entry name" value="WH-like_DNA-bd_sf"/>
</dbReference>
<reference evidence="7 8" key="1">
    <citation type="submission" date="2020-08" db="EMBL/GenBank/DDBJ databases">
        <title>Sequencing the genomes of 1000 actinobacteria strains.</title>
        <authorList>
            <person name="Klenk H.-P."/>
        </authorList>
    </citation>
    <scope>NUCLEOTIDE SEQUENCE [LARGE SCALE GENOMIC DNA]</scope>
    <source>
        <strain evidence="7 8">DSM 44551</strain>
    </source>
</reference>
<dbReference type="AlphaFoldDB" id="A0A7W8QMB8"/>
<evidence type="ECO:0000313" key="7">
    <source>
        <dbReference type="EMBL" id="MBB5432435.1"/>
    </source>
</evidence>
<dbReference type="PANTHER" id="PTHR43214:SF41">
    <property type="entry name" value="NITRATE_NITRITE RESPONSE REGULATOR PROTEIN NARP"/>
    <property type="match status" value="1"/>
</dbReference>
<dbReference type="SMART" id="SM00421">
    <property type="entry name" value="HTH_LUXR"/>
    <property type="match status" value="1"/>
</dbReference>
<evidence type="ECO:0000256" key="4">
    <source>
        <dbReference type="PROSITE-ProRule" id="PRU00169"/>
    </source>
</evidence>
<dbReference type="SMART" id="SM00448">
    <property type="entry name" value="REC"/>
    <property type="match status" value="1"/>
</dbReference>
<dbReference type="GO" id="GO:0003677">
    <property type="term" value="F:DNA binding"/>
    <property type="evidence" value="ECO:0007669"/>
    <property type="project" value="UniProtKB-KW"/>
</dbReference>
<dbReference type="PROSITE" id="PS50110">
    <property type="entry name" value="RESPONSE_REGULATORY"/>
    <property type="match status" value="1"/>
</dbReference>